<dbReference type="Proteomes" id="UP000177331">
    <property type="component" value="Unassembled WGS sequence"/>
</dbReference>
<dbReference type="PANTHER" id="PTHR30094:SF0">
    <property type="entry name" value="BIFUNCTIONAL GLUTATHIONYLSPERMIDINE SYNTHETASE_AMIDASE-RELATED"/>
    <property type="match status" value="1"/>
</dbReference>
<dbReference type="Gene3D" id="3.90.1720.10">
    <property type="entry name" value="endopeptidase domain like (from Nostoc punctiforme)"/>
    <property type="match status" value="1"/>
</dbReference>
<dbReference type="GO" id="GO:0016874">
    <property type="term" value="F:ligase activity"/>
    <property type="evidence" value="ECO:0007669"/>
    <property type="project" value="TreeGrafter"/>
</dbReference>
<dbReference type="Pfam" id="PF05257">
    <property type="entry name" value="CHAP"/>
    <property type="match status" value="1"/>
</dbReference>
<dbReference type="STRING" id="1802421.A2318_00085"/>
<proteinExistence type="predicted"/>
<organism evidence="2 3">
    <name type="scientific">Candidatus Uhrbacteria bacterium RIFOXYB2_FULL_45_11</name>
    <dbReference type="NCBI Taxonomy" id="1802421"/>
    <lineage>
        <taxon>Bacteria</taxon>
        <taxon>Candidatus Uhriibacteriota</taxon>
    </lineage>
</organism>
<dbReference type="AlphaFoldDB" id="A0A1F7W798"/>
<feature type="domain" description="Peptidase C51" evidence="1">
    <location>
        <begin position="3"/>
        <end position="145"/>
    </location>
</feature>
<comment type="caution">
    <text evidence="2">The sequence shown here is derived from an EMBL/GenBank/DDBJ whole genome shotgun (WGS) entry which is preliminary data.</text>
</comment>
<accession>A0A1F7W798</accession>
<dbReference type="EMBL" id="MGFD01000022">
    <property type="protein sequence ID" value="OGL98685.1"/>
    <property type="molecule type" value="Genomic_DNA"/>
</dbReference>
<dbReference type="InterPro" id="IPR051705">
    <property type="entry name" value="Gsp_Synthetase/Amidase"/>
</dbReference>
<name>A0A1F7W798_9BACT</name>
<dbReference type="PROSITE" id="PS50911">
    <property type="entry name" value="CHAP"/>
    <property type="match status" value="1"/>
</dbReference>
<evidence type="ECO:0000313" key="2">
    <source>
        <dbReference type="EMBL" id="OGL98685.1"/>
    </source>
</evidence>
<dbReference type="InterPro" id="IPR038765">
    <property type="entry name" value="Papain-like_cys_pep_sf"/>
</dbReference>
<evidence type="ECO:0000259" key="1">
    <source>
        <dbReference type="PROSITE" id="PS50911"/>
    </source>
</evidence>
<reference evidence="2 3" key="1">
    <citation type="journal article" date="2016" name="Nat. Commun.">
        <title>Thousands of microbial genomes shed light on interconnected biogeochemical processes in an aquifer system.</title>
        <authorList>
            <person name="Anantharaman K."/>
            <person name="Brown C.T."/>
            <person name="Hug L.A."/>
            <person name="Sharon I."/>
            <person name="Castelle C.J."/>
            <person name="Probst A.J."/>
            <person name="Thomas B.C."/>
            <person name="Singh A."/>
            <person name="Wilkins M.J."/>
            <person name="Karaoz U."/>
            <person name="Brodie E.L."/>
            <person name="Williams K.H."/>
            <person name="Hubbard S.S."/>
            <person name="Banfield J.F."/>
        </authorList>
    </citation>
    <scope>NUCLEOTIDE SEQUENCE [LARGE SCALE GENOMIC DNA]</scope>
</reference>
<evidence type="ECO:0000313" key="3">
    <source>
        <dbReference type="Proteomes" id="UP000177331"/>
    </source>
</evidence>
<sequence length="163" mass="18313">MLGEFDGVNIYAPGAYDARGTYGIEFECVEYINRFYAQKLSFKNMTQTGHADSYFWHAKEKGLTAFPNGSSTPPRKYDILVFDRGNNDGVPGHVAIVTHVDLVRGTIDVAQQNTVAKRYGGLLKKSIPKESFRIEQHAQGEWFVLTQPNRLPVAGWSRERSSP</sequence>
<protein>
    <recommendedName>
        <fullName evidence="1">Peptidase C51 domain-containing protein</fullName>
    </recommendedName>
</protein>
<gene>
    <name evidence="2" type="ORF">A2318_00085</name>
</gene>
<dbReference type="SUPFAM" id="SSF54001">
    <property type="entry name" value="Cysteine proteinases"/>
    <property type="match status" value="1"/>
</dbReference>
<dbReference type="PANTHER" id="PTHR30094">
    <property type="entry name" value="BIFUNCTIONAL GLUTATHIONYLSPERMIDINE SYNTHETASE/AMIDASE-RELATED"/>
    <property type="match status" value="1"/>
</dbReference>
<dbReference type="InterPro" id="IPR007921">
    <property type="entry name" value="CHAP_dom"/>
</dbReference>